<dbReference type="RefSeq" id="XP_005758604.1">
    <property type="nucleotide sequence ID" value="XM_005758547.1"/>
</dbReference>
<evidence type="ECO:0000313" key="10">
    <source>
        <dbReference type="EnsemblProtists" id="EOD06175"/>
    </source>
</evidence>
<protein>
    <recommendedName>
        <fullName evidence="12">Fluoride ion transporter CrcB</fullName>
    </recommendedName>
</protein>
<dbReference type="PANTHER" id="PTHR28259:SF1">
    <property type="entry name" value="FLUORIDE EXPORT PROTEIN 1-RELATED"/>
    <property type="match status" value="1"/>
</dbReference>
<dbReference type="InterPro" id="IPR003691">
    <property type="entry name" value="FluC"/>
</dbReference>
<feature type="transmembrane region" description="Helical" evidence="9">
    <location>
        <begin position="36"/>
        <end position="57"/>
    </location>
</feature>
<dbReference type="PANTHER" id="PTHR28259">
    <property type="entry name" value="FLUORIDE EXPORT PROTEIN 1-RELATED"/>
    <property type="match status" value="1"/>
</dbReference>
<evidence type="ECO:0000256" key="1">
    <source>
        <dbReference type="ARBA" id="ARBA00002598"/>
    </source>
</evidence>
<comment type="similarity">
    <text evidence="7">Belongs to the fluoride channel Fluc/FEX (TC 1.A.43) family.</text>
</comment>
<dbReference type="GO" id="GO:1903425">
    <property type="term" value="F:fluoride transmembrane transporter activity"/>
    <property type="evidence" value="ECO:0007669"/>
    <property type="project" value="TreeGrafter"/>
</dbReference>
<reference evidence="10" key="2">
    <citation type="submission" date="2024-10" db="UniProtKB">
        <authorList>
            <consortium name="EnsemblProtists"/>
        </authorList>
    </citation>
    <scope>IDENTIFICATION</scope>
</reference>
<evidence type="ECO:0000256" key="6">
    <source>
        <dbReference type="ARBA" id="ARBA00023136"/>
    </source>
</evidence>
<dbReference type="eggNOG" id="ENOG502SDG7">
    <property type="taxonomic scope" value="Eukaryota"/>
</dbReference>
<evidence type="ECO:0000256" key="4">
    <source>
        <dbReference type="ARBA" id="ARBA00022692"/>
    </source>
</evidence>
<comment type="function">
    <text evidence="1">Fluoride channel required for the rapid expulsion of cytoplasmic fluoride.</text>
</comment>
<keyword evidence="11" id="KW-1185">Reference proteome</keyword>
<dbReference type="KEGG" id="ehx:EMIHUDRAFT_219523"/>
<keyword evidence="4 9" id="KW-0812">Transmembrane</keyword>
<keyword evidence="5 9" id="KW-1133">Transmembrane helix</keyword>
<dbReference type="GO" id="GO:0005886">
    <property type="term" value="C:plasma membrane"/>
    <property type="evidence" value="ECO:0007669"/>
    <property type="project" value="UniProtKB-SubCell"/>
</dbReference>
<feature type="transmembrane region" description="Helical" evidence="9">
    <location>
        <begin position="63"/>
        <end position="84"/>
    </location>
</feature>
<dbReference type="HAMAP" id="MF_00454">
    <property type="entry name" value="FluC"/>
    <property type="match status" value="1"/>
</dbReference>
<evidence type="ECO:0000256" key="3">
    <source>
        <dbReference type="ARBA" id="ARBA00022475"/>
    </source>
</evidence>
<keyword evidence="6 9" id="KW-0472">Membrane</keyword>
<name>A0A0D3I4J0_EMIH1</name>
<dbReference type="EnsemblProtists" id="EOD06175">
    <property type="protein sequence ID" value="EOD06175"/>
    <property type="gene ID" value="EMIHUDRAFT_219523"/>
</dbReference>
<evidence type="ECO:0000256" key="7">
    <source>
        <dbReference type="ARBA" id="ARBA00035120"/>
    </source>
</evidence>
<evidence type="ECO:0000256" key="2">
    <source>
        <dbReference type="ARBA" id="ARBA00004651"/>
    </source>
</evidence>
<evidence type="ECO:0008006" key="12">
    <source>
        <dbReference type="Google" id="ProtNLM"/>
    </source>
</evidence>
<dbReference type="AlphaFoldDB" id="A0A0D3I4J0"/>
<feature type="transmembrane region" description="Helical" evidence="9">
    <location>
        <begin position="6"/>
        <end position="24"/>
    </location>
</feature>
<dbReference type="Proteomes" id="UP000013827">
    <property type="component" value="Unassembled WGS sequence"/>
</dbReference>
<evidence type="ECO:0000256" key="5">
    <source>
        <dbReference type="ARBA" id="ARBA00022989"/>
    </source>
</evidence>
<reference evidence="11" key="1">
    <citation type="journal article" date="2013" name="Nature">
        <title>Pan genome of the phytoplankton Emiliania underpins its global distribution.</title>
        <authorList>
            <person name="Read B.A."/>
            <person name="Kegel J."/>
            <person name="Klute M.J."/>
            <person name="Kuo A."/>
            <person name="Lefebvre S.C."/>
            <person name="Maumus F."/>
            <person name="Mayer C."/>
            <person name="Miller J."/>
            <person name="Monier A."/>
            <person name="Salamov A."/>
            <person name="Young J."/>
            <person name="Aguilar M."/>
            <person name="Claverie J.M."/>
            <person name="Frickenhaus S."/>
            <person name="Gonzalez K."/>
            <person name="Herman E.K."/>
            <person name="Lin Y.C."/>
            <person name="Napier J."/>
            <person name="Ogata H."/>
            <person name="Sarno A.F."/>
            <person name="Shmutz J."/>
            <person name="Schroeder D."/>
            <person name="de Vargas C."/>
            <person name="Verret F."/>
            <person name="von Dassow P."/>
            <person name="Valentin K."/>
            <person name="Van de Peer Y."/>
            <person name="Wheeler G."/>
            <person name="Dacks J.B."/>
            <person name="Delwiche C.F."/>
            <person name="Dyhrman S.T."/>
            <person name="Glockner G."/>
            <person name="John U."/>
            <person name="Richards T."/>
            <person name="Worden A.Z."/>
            <person name="Zhang X."/>
            <person name="Grigoriev I.V."/>
            <person name="Allen A.E."/>
            <person name="Bidle K."/>
            <person name="Borodovsky M."/>
            <person name="Bowler C."/>
            <person name="Brownlee C."/>
            <person name="Cock J.M."/>
            <person name="Elias M."/>
            <person name="Gladyshev V.N."/>
            <person name="Groth M."/>
            <person name="Guda C."/>
            <person name="Hadaegh A."/>
            <person name="Iglesias-Rodriguez M.D."/>
            <person name="Jenkins J."/>
            <person name="Jones B.M."/>
            <person name="Lawson T."/>
            <person name="Leese F."/>
            <person name="Lindquist E."/>
            <person name="Lobanov A."/>
            <person name="Lomsadze A."/>
            <person name="Malik S.B."/>
            <person name="Marsh M.E."/>
            <person name="Mackinder L."/>
            <person name="Mock T."/>
            <person name="Mueller-Roeber B."/>
            <person name="Pagarete A."/>
            <person name="Parker M."/>
            <person name="Probert I."/>
            <person name="Quesneville H."/>
            <person name="Raines C."/>
            <person name="Rensing S.A."/>
            <person name="Riano-Pachon D.M."/>
            <person name="Richier S."/>
            <person name="Rokitta S."/>
            <person name="Shiraiwa Y."/>
            <person name="Soanes D.M."/>
            <person name="van der Giezen M."/>
            <person name="Wahlund T.M."/>
            <person name="Williams B."/>
            <person name="Wilson W."/>
            <person name="Wolfe G."/>
            <person name="Wurch L.L."/>
        </authorList>
    </citation>
    <scope>NUCLEOTIDE SEQUENCE</scope>
</reference>
<dbReference type="Pfam" id="PF02537">
    <property type="entry name" value="CRCB"/>
    <property type="match status" value="1"/>
</dbReference>
<evidence type="ECO:0000256" key="8">
    <source>
        <dbReference type="ARBA" id="ARBA00035585"/>
    </source>
</evidence>
<proteinExistence type="inferred from homology"/>
<dbReference type="PaxDb" id="2903-EOD06175"/>
<sequence>MGLPTEAALVGAGAVPGAILRFGVSEIAKQHNVGPAAILALNVVGSFALGSLAGNGAARRANLLLGVGFCGAFTTFSTFSVDTLTMLQRGQNSRAAAYGL</sequence>
<organism evidence="10 11">
    <name type="scientific">Emiliania huxleyi (strain CCMP1516)</name>
    <dbReference type="NCBI Taxonomy" id="280463"/>
    <lineage>
        <taxon>Eukaryota</taxon>
        <taxon>Haptista</taxon>
        <taxon>Haptophyta</taxon>
        <taxon>Prymnesiophyceae</taxon>
        <taxon>Isochrysidales</taxon>
        <taxon>Noelaerhabdaceae</taxon>
        <taxon>Emiliania</taxon>
    </lineage>
</organism>
<evidence type="ECO:0000313" key="11">
    <source>
        <dbReference type="Proteomes" id="UP000013827"/>
    </source>
</evidence>
<dbReference type="HOGENOM" id="CLU_114342_2_1_1"/>
<accession>A0A0D3I4J0</accession>
<comment type="catalytic activity">
    <reaction evidence="8">
        <text>fluoride(in) = fluoride(out)</text>
        <dbReference type="Rhea" id="RHEA:76159"/>
        <dbReference type="ChEBI" id="CHEBI:17051"/>
    </reaction>
    <physiologicalReaction direction="left-to-right" evidence="8">
        <dbReference type="Rhea" id="RHEA:76160"/>
    </physiologicalReaction>
</comment>
<keyword evidence="3" id="KW-1003">Cell membrane</keyword>
<comment type="subcellular location">
    <subcellularLocation>
        <location evidence="2">Cell membrane</location>
        <topology evidence="2">Multi-pass membrane protein</topology>
    </subcellularLocation>
</comment>
<dbReference type="GeneID" id="17252299"/>
<evidence type="ECO:0000256" key="9">
    <source>
        <dbReference type="SAM" id="Phobius"/>
    </source>
</evidence>